<keyword evidence="7" id="KW-0408">Iron</keyword>
<dbReference type="FunFam" id="1.10.420.10:FF:000009">
    <property type="entry name" value="Ascorbate peroxidase"/>
    <property type="match status" value="1"/>
</dbReference>
<dbReference type="InParanoid" id="A0A1D2VEI7"/>
<keyword evidence="5" id="KW-0479">Metal-binding</keyword>
<dbReference type="InterPro" id="IPR010255">
    <property type="entry name" value="Haem_peroxidase_sf"/>
</dbReference>
<dbReference type="GO" id="GO:0042744">
    <property type="term" value="P:hydrogen peroxide catabolic process"/>
    <property type="evidence" value="ECO:0007669"/>
    <property type="project" value="TreeGrafter"/>
</dbReference>
<evidence type="ECO:0000259" key="9">
    <source>
        <dbReference type="PROSITE" id="PS50873"/>
    </source>
</evidence>
<keyword evidence="3 8" id="KW-0575">Peroxidase</keyword>
<dbReference type="Pfam" id="PF00141">
    <property type="entry name" value="peroxidase"/>
    <property type="match status" value="1"/>
</dbReference>
<evidence type="ECO:0000256" key="1">
    <source>
        <dbReference type="ARBA" id="ARBA00003917"/>
    </source>
</evidence>
<dbReference type="EC" id="1.11.1.-" evidence="8"/>
<dbReference type="PANTHER" id="PTHR31356">
    <property type="entry name" value="THYLAKOID LUMENAL 29 KDA PROTEIN, CHLOROPLASTIC-RELATED"/>
    <property type="match status" value="1"/>
</dbReference>
<dbReference type="InterPro" id="IPR002207">
    <property type="entry name" value="Peroxidase_I"/>
</dbReference>
<dbReference type="GO" id="GO:0046872">
    <property type="term" value="F:metal ion binding"/>
    <property type="evidence" value="ECO:0007669"/>
    <property type="project" value="UniProtKB-UniRule"/>
</dbReference>
<dbReference type="AlphaFoldDB" id="A0A1D2VEI7"/>
<gene>
    <name evidence="10" type="ORF">ASCRUDRAFT_76605</name>
</gene>
<evidence type="ECO:0000313" key="10">
    <source>
        <dbReference type="EMBL" id="ODV60094.1"/>
    </source>
</evidence>
<dbReference type="GO" id="GO:0000302">
    <property type="term" value="P:response to reactive oxygen species"/>
    <property type="evidence" value="ECO:0007669"/>
    <property type="project" value="TreeGrafter"/>
</dbReference>
<dbReference type="Proteomes" id="UP000095038">
    <property type="component" value="Unassembled WGS sequence"/>
</dbReference>
<proteinExistence type="inferred from homology"/>
<evidence type="ECO:0000256" key="8">
    <source>
        <dbReference type="RuleBase" id="RU363051"/>
    </source>
</evidence>
<keyword evidence="11" id="KW-1185">Reference proteome</keyword>
<comment type="similarity">
    <text evidence="2">Belongs to the peroxidase family. Cytochrome c peroxidase subfamily.</text>
</comment>
<accession>A0A1D2VEI7</accession>
<evidence type="ECO:0000256" key="4">
    <source>
        <dbReference type="ARBA" id="ARBA00022617"/>
    </source>
</evidence>
<dbReference type="PROSITE" id="PS50873">
    <property type="entry name" value="PEROXIDASE_4"/>
    <property type="match status" value="1"/>
</dbReference>
<dbReference type="GO" id="GO:0020037">
    <property type="term" value="F:heme binding"/>
    <property type="evidence" value="ECO:0007669"/>
    <property type="project" value="UniProtKB-UniRule"/>
</dbReference>
<feature type="non-terminal residue" evidence="10">
    <location>
        <position position="221"/>
    </location>
</feature>
<keyword evidence="6 8" id="KW-0560">Oxidoreductase</keyword>
<name>A0A1D2VEI7_9ASCO</name>
<dbReference type="RefSeq" id="XP_020046401.1">
    <property type="nucleotide sequence ID" value="XM_020193540.1"/>
</dbReference>
<comment type="function">
    <text evidence="1">Destroys radicals which are normally produced within the cells and which are toxic to biological systems.</text>
</comment>
<dbReference type="PANTHER" id="PTHR31356:SF36">
    <property type="entry name" value="L-ASCORBATE PEROXIDASE 3"/>
    <property type="match status" value="1"/>
</dbReference>
<dbReference type="PRINTS" id="PR00459">
    <property type="entry name" value="ASPEROXIDASE"/>
</dbReference>
<sequence>MRFPPELTDSANTGLNTARDLLEPVKSKFPWISYADLWILAGLVAIEEMDGPKIPFKPGRTDCGPNDLALIPPNGRLPLGFKDSQHIREIFSRLEMNDQEIVALLGAHGLGRTHAKYSGWDGKWTSNPIKFDNEFYKILLNDNWVFGKVESTGKKQYFNEKNPELMMLPTDLELVKDSSFKKWVEVYANDQDKFFEDFSNAFFKLTELGVERNECGFAPKI</sequence>
<keyword evidence="4" id="KW-0349">Heme</keyword>
<reference evidence="11" key="1">
    <citation type="submission" date="2016-05" db="EMBL/GenBank/DDBJ databases">
        <title>Comparative genomics of biotechnologically important yeasts.</title>
        <authorList>
            <consortium name="DOE Joint Genome Institute"/>
            <person name="Riley R."/>
            <person name="Haridas S."/>
            <person name="Wolfe K.H."/>
            <person name="Lopes M.R."/>
            <person name="Hittinger C.T."/>
            <person name="Goker M."/>
            <person name="Salamov A."/>
            <person name="Wisecaver J."/>
            <person name="Long T.M."/>
            <person name="Aerts A.L."/>
            <person name="Barry K."/>
            <person name="Choi C."/>
            <person name="Clum A."/>
            <person name="Coughlan A.Y."/>
            <person name="Deshpande S."/>
            <person name="Douglass A.P."/>
            <person name="Hanson S.J."/>
            <person name="Klenk H.-P."/>
            <person name="Labutti K."/>
            <person name="Lapidus A."/>
            <person name="Lindquist E."/>
            <person name="Lipzen A."/>
            <person name="Meier-Kolthoff J.P."/>
            <person name="Ohm R.A."/>
            <person name="Otillar R.P."/>
            <person name="Pangilinan J."/>
            <person name="Peng Y."/>
            <person name="Rokas A."/>
            <person name="Rosa C.A."/>
            <person name="Scheuner C."/>
            <person name="Sibirny A.A."/>
            <person name="Slot J.C."/>
            <person name="Stielow J.B."/>
            <person name="Sun H."/>
            <person name="Kurtzman C.P."/>
            <person name="Blackwell M."/>
            <person name="Grigoriev I.V."/>
            <person name="Jeffries T.W."/>
        </authorList>
    </citation>
    <scope>NUCLEOTIDE SEQUENCE [LARGE SCALE GENOMIC DNA]</scope>
    <source>
        <strain evidence="11">DSM 1968</strain>
    </source>
</reference>
<dbReference type="InterPro" id="IPR044831">
    <property type="entry name" value="Ccp1-like"/>
</dbReference>
<dbReference type="SUPFAM" id="SSF48113">
    <property type="entry name" value="Heme-dependent peroxidases"/>
    <property type="match status" value="1"/>
</dbReference>
<dbReference type="EMBL" id="KV454483">
    <property type="protein sequence ID" value="ODV60094.1"/>
    <property type="molecule type" value="Genomic_DNA"/>
</dbReference>
<evidence type="ECO:0000256" key="7">
    <source>
        <dbReference type="ARBA" id="ARBA00023004"/>
    </source>
</evidence>
<feature type="domain" description="Plant heme peroxidase family profile" evidence="9">
    <location>
        <begin position="15"/>
        <end position="221"/>
    </location>
</feature>
<dbReference type="Gene3D" id="1.10.420.10">
    <property type="entry name" value="Peroxidase, domain 2"/>
    <property type="match status" value="1"/>
</dbReference>
<dbReference type="PRINTS" id="PR00458">
    <property type="entry name" value="PEROXIDASE"/>
</dbReference>
<evidence type="ECO:0000256" key="6">
    <source>
        <dbReference type="ARBA" id="ARBA00023002"/>
    </source>
</evidence>
<dbReference type="GeneID" id="30967176"/>
<dbReference type="GO" id="GO:0004601">
    <property type="term" value="F:peroxidase activity"/>
    <property type="evidence" value="ECO:0007669"/>
    <property type="project" value="UniProtKB-KW"/>
</dbReference>
<organism evidence="10 11">
    <name type="scientific">Ascoidea rubescens DSM 1968</name>
    <dbReference type="NCBI Taxonomy" id="1344418"/>
    <lineage>
        <taxon>Eukaryota</taxon>
        <taxon>Fungi</taxon>
        <taxon>Dikarya</taxon>
        <taxon>Ascomycota</taxon>
        <taxon>Saccharomycotina</taxon>
        <taxon>Saccharomycetes</taxon>
        <taxon>Ascoideaceae</taxon>
        <taxon>Ascoidea</taxon>
    </lineage>
</organism>
<evidence type="ECO:0000256" key="2">
    <source>
        <dbReference type="ARBA" id="ARBA00005997"/>
    </source>
</evidence>
<dbReference type="Gene3D" id="1.10.520.10">
    <property type="match status" value="1"/>
</dbReference>
<dbReference type="STRING" id="1344418.A0A1D2VEI7"/>
<evidence type="ECO:0000256" key="5">
    <source>
        <dbReference type="ARBA" id="ARBA00022723"/>
    </source>
</evidence>
<evidence type="ECO:0000256" key="3">
    <source>
        <dbReference type="ARBA" id="ARBA00022559"/>
    </source>
</evidence>
<dbReference type="InterPro" id="IPR002016">
    <property type="entry name" value="Haem_peroxidase"/>
</dbReference>
<protein>
    <recommendedName>
        <fullName evidence="8">Peroxidase</fullName>
        <ecNumber evidence="8">1.11.1.-</ecNumber>
    </recommendedName>
</protein>
<dbReference type="OrthoDB" id="2859658at2759"/>
<evidence type="ECO:0000313" key="11">
    <source>
        <dbReference type="Proteomes" id="UP000095038"/>
    </source>
</evidence>
<dbReference type="GO" id="GO:0034599">
    <property type="term" value="P:cellular response to oxidative stress"/>
    <property type="evidence" value="ECO:0007669"/>
    <property type="project" value="InterPro"/>
</dbReference>